<dbReference type="RefSeq" id="WP_102895796.1">
    <property type="nucleotide sequence ID" value="NZ_JAMOHU010000064.1"/>
</dbReference>
<dbReference type="InterPro" id="IPR029052">
    <property type="entry name" value="Metallo-depent_PP-like"/>
</dbReference>
<dbReference type="EMBL" id="POUT01000020">
    <property type="protein sequence ID" value="PNG05074.1"/>
    <property type="molecule type" value="Genomic_DNA"/>
</dbReference>
<dbReference type="PANTHER" id="PTHR33393:SF11">
    <property type="entry name" value="POLYGLUTAMINE SYNTHESIS ACCESSORY PROTEIN RV0574C-RELATED"/>
    <property type="match status" value="1"/>
</dbReference>
<dbReference type="SUPFAM" id="SSF56300">
    <property type="entry name" value="Metallo-dependent phosphatases"/>
    <property type="match status" value="1"/>
</dbReference>
<gene>
    <name evidence="3" type="ORF">CXK94_21370</name>
</gene>
<evidence type="ECO:0000313" key="3">
    <source>
        <dbReference type="EMBL" id="PNG05074.1"/>
    </source>
</evidence>
<feature type="domain" description="Capsule synthesis protein CapA" evidence="2">
    <location>
        <begin position="4"/>
        <end position="285"/>
    </location>
</feature>
<protein>
    <submittedName>
        <fullName evidence="3">Poly-gamma-glutamate biosynthesis protein</fullName>
    </submittedName>
</protein>
<comment type="similarity">
    <text evidence="1">Belongs to the CapA family.</text>
</comment>
<reference evidence="3 4" key="1">
    <citation type="submission" date="2018-01" db="EMBL/GenBank/DDBJ databases">
        <title>Denitrification phenotypes of diverse strains of Pseudomonas stutzeri.</title>
        <authorList>
            <person name="Milligan D.A."/>
            <person name="Bergaust L."/>
            <person name="Bakken L.R."/>
            <person name="Frostegard A."/>
        </authorList>
    </citation>
    <scope>NUCLEOTIDE SEQUENCE [LARGE SCALE GENOMIC DNA]</scope>
    <source>
        <strain evidence="3 4">24a75</strain>
    </source>
</reference>
<dbReference type="CDD" id="cd07381">
    <property type="entry name" value="MPP_CapA"/>
    <property type="match status" value="1"/>
</dbReference>
<dbReference type="InterPro" id="IPR019079">
    <property type="entry name" value="Capsule_synth_CapA"/>
</dbReference>
<sequence>MLTKLFFAGDLMCGRGIDQILPRRGDPHIYEPYVQHAGDYVRLAEEKSGRIPSTVDYAYPWGIALDALSSRRPHVRLTNLETSLTSRGEPRPHGLHYRMNPGNMGILEVAEIDCCSLANNHVLDWGEDGLSDTLETLDSHHIRHAGAGPNDSAAETPAVLPLPNGRNLLVFAYATRDSGVPPDWAADAHEPGVAWLPDLSTHTLRRVAQRIRSRKRPGDLVVVSLHWGSNWDFGLHEEQTRFARDLIDEAGVDLIHGHSSHHVKALEVYRERLIAYGCGDLLNDYEGIDGHDDYRGDLGLLYFASLNADGRLAALELLPIKRARLRLTQPDATERDWLRQVLSRDSARFGCSLEPTPYDSFTLTWPATYH</sequence>
<evidence type="ECO:0000256" key="1">
    <source>
        <dbReference type="ARBA" id="ARBA00005662"/>
    </source>
</evidence>
<dbReference type="PANTHER" id="PTHR33393">
    <property type="entry name" value="POLYGLUTAMINE SYNTHESIS ACCESSORY PROTEIN RV0574C-RELATED"/>
    <property type="match status" value="1"/>
</dbReference>
<dbReference type="Pfam" id="PF09587">
    <property type="entry name" value="PGA_cap"/>
    <property type="match status" value="1"/>
</dbReference>
<dbReference type="AlphaFoldDB" id="A0A2N8SRF3"/>
<evidence type="ECO:0000259" key="2">
    <source>
        <dbReference type="SMART" id="SM00854"/>
    </source>
</evidence>
<name>A0A2N8SRF3_STUST</name>
<organism evidence="3 4">
    <name type="scientific">Stutzerimonas stutzeri</name>
    <name type="common">Pseudomonas stutzeri</name>
    <dbReference type="NCBI Taxonomy" id="316"/>
    <lineage>
        <taxon>Bacteria</taxon>
        <taxon>Pseudomonadati</taxon>
        <taxon>Pseudomonadota</taxon>
        <taxon>Gammaproteobacteria</taxon>
        <taxon>Pseudomonadales</taxon>
        <taxon>Pseudomonadaceae</taxon>
        <taxon>Stutzerimonas</taxon>
    </lineage>
</organism>
<proteinExistence type="inferred from homology"/>
<dbReference type="InterPro" id="IPR052169">
    <property type="entry name" value="CW_Biosynth-Accessory"/>
</dbReference>
<dbReference type="SMART" id="SM00854">
    <property type="entry name" value="PGA_cap"/>
    <property type="match status" value="1"/>
</dbReference>
<comment type="caution">
    <text evidence="3">The sequence shown here is derived from an EMBL/GenBank/DDBJ whole genome shotgun (WGS) entry which is preliminary data.</text>
</comment>
<dbReference type="Proteomes" id="UP000236023">
    <property type="component" value="Unassembled WGS sequence"/>
</dbReference>
<evidence type="ECO:0000313" key="4">
    <source>
        <dbReference type="Proteomes" id="UP000236023"/>
    </source>
</evidence>
<accession>A0A2N8SRF3</accession>
<dbReference type="Gene3D" id="3.60.21.10">
    <property type="match status" value="1"/>
</dbReference>